<organism evidence="1 2">
    <name type="scientific">Lactuca saligna</name>
    <name type="common">Willowleaf lettuce</name>
    <dbReference type="NCBI Taxonomy" id="75948"/>
    <lineage>
        <taxon>Eukaryota</taxon>
        <taxon>Viridiplantae</taxon>
        <taxon>Streptophyta</taxon>
        <taxon>Embryophyta</taxon>
        <taxon>Tracheophyta</taxon>
        <taxon>Spermatophyta</taxon>
        <taxon>Magnoliopsida</taxon>
        <taxon>eudicotyledons</taxon>
        <taxon>Gunneridae</taxon>
        <taxon>Pentapetalae</taxon>
        <taxon>asterids</taxon>
        <taxon>campanulids</taxon>
        <taxon>Asterales</taxon>
        <taxon>Asteraceae</taxon>
        <taxon>Cichorioideae</taxon>
        <taxon>Cichorieae</taxon>
        <taxon>Lactucinae</taxon>
        <taxon>Lactuca</taxon>
    </lineage>
</organism>
<gene>
    <name evidence="1" type="ORF">LSALG_LOCUS11513</name>
</gene>
<dbReference type="EMBL" id="OX465078">
    <property type="protein sequence ID" value="CAI9271237.1"/>
    <property type="molecule type" value="Genomic_DNA"/>
</dbReference>
<name>A0AA35VWD7_LACSI</name>
<sequence length="88" mass="10441">MPTKRVHIVHVKDRCMLTLPMIEWLFRYYLSLTTFSDNRIVWQLTMRIESCLIKLLKSKHLKILGTYVLKSSCFLSRPIKTILKWSGA</sequence>
<dbReference type="AlphaFoldDB" id="A0AA35VWD7"/>
<protein>
    <submittedName>
        <fullName evidence="1">Uncharacterized protein</fullName>
    </submittedName>
</protein>
<proteinExistence type="predicted"/>
<evidence type="ECO:0000313" key="2">
    <source>
        <dbReference type="Proteomes" id="UP001177003"/>
    </source>
</evidence>
<keyword evidence="2" id="KW-1185">Reference proteome</keyword>
<dbReference type="Proteomes" id="UP001177003">
    <property type="component" value="Chromosome 2"/>
</dbReference>
<reference evidence="1" key="1">
    <citation type="submission" date="2023-04" db="EMBL/GenBank/DDBJ databases">
        <authorList>
            <person name="Vijverberg K."/>
            <person name="Xiong W."/>
            <person name="Schranz E."/>
        </authorList>
    </citation>
    <scope>NUCLEOTIDE SEQUENCE</scope>
</reference>
<evidence type="ECO:0000313" key="1">
    <source>
        <dbReference type="EMBL" id="CAI9271237.1"/>
    </source>
</evidence>
<accession>A0AA35VWD7</accession>